<dbReference type="Gene3D" id="2.20.25.10">
    <property type="match status" value="1"/>
</dbReference>
<gene>
    <name evidence="14" type="ORF">EA462_05720</name>
</gene>
<evidence type="ECO:0000256" key="5">
    <source>
        <dbReference type="ARBA" id="ARBA00022884"/>
    </source>
</evidence>
<dbReference type="PROSITE" id="PS00466">
    <property type="entry name" value="ZF_TFIIS_1"/>
    <property type="match status" value="1"/>
</dbReference>
<dbReference type="Pfam" id="PF01096">
    <property type="entry name" value="Zn_ribbon_TFIIS"/>
    <property type="match status" value="1"/>
</dbReference>
<dbReference type="GO" id="GO:1990904">
    <property type="term" value="C:ribonucleoprotein complex"/>
    <property type="evidence" value="ECO:0007669"/>
    <property type="project" value="UniProtKB-KW"/>
</dbReference>
<keyword evidence="8 12" id="KW-0804">Transcription</keyword>
<evidence type="ECO:0000256" key="11">
    <source>
        <dbReference type="PROSITE-ProRule" id="PRU00472"/>
    </source>
</evidence>
<dbReference type="GO" id="GO:0003723">
    <property type="term" value="F:RNA binding"/>
    <property type="evidence" value="ECO:0007669"/>
    <property type="project" value="UniProtKB-KW"/>
</dbReference>
<dbReference type="PROSITE" id="PS01030">
    <property type="entry name" value="RNA_POL_M_15KD"/>
    <property type="match status" value="1"/>
</dbReference>
<evidence type="ECO:0000256" key="3">
    <source>
        <dbReference type="ARBA" id="ARBA00022771"/>
    </source>
</evidence>
<dbReference type="PROSITE" id="PS51133">
    <property type="entry name" value="ZF_TFIIS_2"/>
    <property type="match status" value="1"/>
</dbReference>
<evidence type="ECO:0000256" key="10">
    <source>
        <dbReference type="ARBA" id="ARBA00032962"/>
    </source>
</evidence>
<feature type="domain" description="TFIIS-type" evidence="13">
    <location>
        <begin position="83"/>
        <end position="123"/>
    </location>
</feature>
<evidence type="ECO:0000259" key="13">
    <source>
        <dbReference type="PROSITE" id="PS51133"/>
    </source>
</evidence>
<keyword evidence="6" id="KW-0689">Ribosomal protein</keyword>
<evidence type="ECO:0000256" key="12">
    <source>
        <dbReference type="RuleBase" id="RU003474"/>
    </source>
</evidence>
<evidence type="ECO:0000256" key="8">
    <source>
        <dbReference type="ARBA" id="ARBA00023163"/>
    </source>
</evidence>
<dbReference type="EMBL" id="REFY01000002">
    <property type="protein sequence ID" value="RQG91718.1"/>
    <property type="molecule type" value="Genomic_DNA"/>
</dbReference>
<keyword evidence="2 12" id="KW-0479">Metal-binding</keyword>
<evidence type="ECO:0000313" key="14">
    <source>
        <dbReference type="EMBL" id="RQG91718.1"/>
    </source>
</evidence>
<keyword evidence="15" id="KW-1185">Reference proteome</keyword>
<dbReference type="PANTHER" id="PTHR11239:SF12">
    <property type="entry name" value="DNA-DIRECTED RNA POLYMERASE III SUBUNIT RPC10"/>
    <property type="match status" value="1"/>
</dbReference>
<dbReference type="InterPro" id="IPR001222">
    <property type="entry name" value="Znf_TFIIS"/>
</dbReference>
<dbReference type="InterPro" id="IPR006288">
    <property type="entry name" value="TFS"/>
</dbReference>
<dbReference type="InterPro" id="IPR011331">
    <property type="entry name" value="Ribosomal_eL37/eL43"/>
</dbReference>
<sequence>MGPFGTDPGRQTRRLSRSVDVARTTMEFCDECGSMMKAEDGLWECGSCGFTKPTGDAAKYTVTEDQEIGEVIESSEETSLPETDALCPECGHDRAYWYMQQIRSADESETRFFICSSCEYKWREDDN</sequence>
<dbReference type="PANTHER" id="PTHR11239">
    <property type="entry name" value="DNA-DIRECTED RNA POLYMERASE"/>
    <property type="match status" value="1"/>
</dbReference>
<dbReference type="OrthoDB" id="72957at2157"/>
<evidence type="ECO:0000256" key="7">
    <source>
        <dbReference type="ARBA" id="ARBA00023015"/>
    </source>
</evidence>
<dbReference type="CDD" id="cd10511">
    <property type="entry name" value="Zn-ribbon_TFS"/>
    <property type="match status" value="1"/>
</dbReference>
<protein>
    <recommendedName>
        <fullName evidence="1">Transcription factor S</fullName>
    </recommendedName>
    <alternativeName>
        <fullName evidence="10">Transcription elongation factor IIS/RNA polymerase subunit homolog</fullName>
    </alternativeName>
</protein>
<dbReference type="GO" id="GO:0006351">
    <property type="term" value="P:DNA-templated transcription"/>
    <property type="evidence" value="ECO:0007669"/>
    <property type="project" value="InterPro"/>
</dbReference>
<evidence type="ECO:0000256" key="6">
    <source>
        <dbReference type="ARBA" id="ARBA00022980"/>
    </source>
</evidence>
<dbReference type="GO" id="GO:0005840">
    <property type="term" value="C:ribosome"/>
    <property type="evidence" value="ECO:0007669"/>
    <property type="project" value="UniProtKB-KW"/>
</dbReference>
<dbReference type="GO" id="GO:0003735">
    <property type="term" value="F:structural constituent of ribosome"/>
    <property type="evidence" value="ECO:0007669"/>
    <property type="project" value="InterPro"/>
</dbReference>
<dbReference type="SMART" id="SM00440">
    <property type="entry name" value="ZnF_C2C2"/>
    <property type="match status" value="1"/>
</dbReference>
<evidence type="ECO:0000256" key="1">
    <source>
        <dbReference type="ARBA" id="ARBA00018272"/>
    </source>
</evidence>
<dbReference type="InterPro" id="IPR011332">
    <property type="entry name" value="Ribosomal_zn-bd"/>
</dbReference>
<organism evidence="14 15">
    <name type="scientific">Natrarchaeobius halalkaliphilus</name>
    <dbReference type="NCBI Taxonomy" id="1679091"/>
    <lineage>
        <taxon>Archaea</taxon>
        <taxon>Methanobacteriati</taxon>
        <taxon>Methanobacteriota</taxon>
        <taxon>Stenosarchaea group</taxon>
        <taxon>Halobacteria</taxon>
        <taxon>Halobacteriales</taxon>
        <taxon>Natrialbaceae</taxon>
        <taxon>Natrarchaeobius</taxon>
    </lineage>
</organism>
<comment type="similarity">
    <text evidence="12">Belongs to the archaeal rpoM/eukaryotic RPA12/RPB9/RPC11 RNA polymerase family.</text>
</comment>
<keyword evidence="5" id="KW-0694">RNA-binding</keyword>
<dbReference type="Pfam" id="PF02150">
    <property type="entry name" value="Zn_ribbon_RPB9"/>
    <property type="match status" value="1"/>
</dbReference>
<dbReference type="GO" id="GO:0008270">
    <property type="term" value="F:zinc ion binding"/>
    <property type="evidence" value="ECO:0007669"/>
    <property type="project" value="UniProtKB-KW"/>
</dbReference>
<comment type="caution">
    <text evidence="14">The sequence shown here is derived from an EMBL/GenBank/DDBJ whole genome shotgun (WGS) entry which is preliminary data.</text>
</comment>
<keyword evidence="7" id="KW-0805">Transcription regulation</keyword>
<dbReference type="SUPFAM" id="SSF57829">
    <property type="entry name" value="Zn-binding ribosomal proteins"/>
    <property type="match status" value="1"/>
</dbReference>
<dbReference type="InterPro" id="IPR012164">
    <property type="entry name" value="Rpa12/Rpb9/Rpc10/TFS"/>
</dbReference>
<dbReference type="InterPro" id="IPR019761">
    <property type="entry name" value="DNA-dir_RNA_pol-M_15_CS"/>
</dbReference>
<dbReference type="SMART" id="SM00661">
    <property type="entry name" value="RPOL9"/>
    <property type="match status" value="1"/>
</dbReference>
<evidence type="ECO:0000313" key="15">
    <source>
        <dbReference type="Proteomes" id="UP000273828"/>
    </source>
</evidence>
<dbReference type="AlphaFoldDB" id="A0A3N6LQ68"/>
<accession>A0A3N6LQ68</accession>
<name>A0A3N6LQ68_9EURY</name>
<dbReference type="GO" id="GO:0006412">
    <property type="term" value="P:translation"/>
    <property type="evidence" value="ECO:0007669"/>
    <property type="project" value="InterPro"/>
</dbReference>
<proteinExistence type="inferred from homology"/>
<dbReference type="Proteomes" id="UP000273828">
    <property type="component" value="Unassembled WGS sequence"/>
</dbReference>
<dbReference type="GO" id="GO:0003899">
    <property type="term" value="F:DNA-directed RNA polymerase activity"/>
    <property type="evidence" value="ECO:0007669"/>
    <property type="project" value="InterPro"/>
</dbReference>
<reference evidence="14 15" key="1">
    <citation type="submission" date="2018-10" db="EMBL/GenBank/DDBJ databases">
        <title>Natrarchaeobius chitinivorans gen. nov., sp. nov., and Natrarchaeobius haloalkaliphilus sp. nov., alkaliphilic, chitin-utilizing haloarchaea from hypersaline alkaline lakes.</title>
        <authorList>
            <person name="Sorokin D.Y."/>
            <person name="Elcheninov A.G."/>
            <person name="Kostrikina N.A."/>
            <person name="Bale N.J."/>
            <person name="Sinninghe Damste J.S."/>
            <person name="Khijniak T.V."/>
            <person name="Kublanov I.V."/>
            <person name="Toshchakov S.V."/>
        </authorList>
    </citation>
    <scope>NUCLEOTIDE SEQUENCE [LARGE SCALE GENOMIC DNA]</scope>
    <source>
        <strain evidence="14 15">AArcht-Sl</strain>
    </source>
</reference>
<dbReference type="GO" id="GO:0006355">
    <property type="term" value="P:regulation of DNA-templated transcription"/>
    <property type="evidence" value="ECO:0007669"/>
    <property type="project" value="InterPro"/>
</dbReference>
<keyword evidence="9" id="KW-0687">Ribonucleoprotein</keyword>
<dbReference type="Gene3D" id="2.20.25.30">
    <property type="match status" value="1"/>
</dbReference>
<evidence type="ECO:0000256" key="2">
    <source>
        <dbReference type="ARBA" id="ARBA00022723"/>
    </source>
</evidence>
<dbReference type="InterPro" id="IPR001529">
    <property type="entry name" value="Zn_ribbon_RPB9"/>
</dbReference>
<dbReference type="SUPFAM" id="SSF57783">
    <property type="entry name" value="Zinc beta-ribbon"/>
    <property type="match status" value="1"/>
</dbReference>
<evidence type="ECO:0000256" key="9">
    <source>
        <dbReference type="ARBA" id="ARBA00023274"/>
    </source>
</evidence>
<keyword evidence="3 11" id="KW-0863">Zinc-finger</keyword>
<dbReference type="NCBIfam" id="TIGR01384">
    <property type="entry name" value="TFS_arch"/>
    <property type="match status" value="1"/>
</dbReference>
<keyword evidence="4" id="KW-0862">Zinc</keyword>
<evidence type="ECO:0000256" key="4">
    <source>
        <dbReference type="ARBA" id="ARBA00022833"/>
    </source>
</evidence>